<evidence type="ECO:0000313" key="1">
    <source>
        <dbReference type="EMBL" id="MBO1511553.1"/>
    </source>
</evidence>
<reference evidence="1 2" key="1">
    <citation type="submission" date="2021-03" db="EMBL/GenBank/DDBJ databases">
        <title>Whole genome sequence of Metabacillus bambusae BG109.</title>
        <authorList>
            <person name="Jeong J.W."/>
        </authorList>
    </citation>
    <scope>NUCLEOTIDE SEQUENCE [LARGE SCALE GENOMIC DNA]</scope>
    <source>
        <strain evidence="1 2">BG109</strain>
    </source>
</reference>
<accession>A0ABS3N0V4</accession>
<evidence type="ECO:0000313" key="2">
    <source>
        <dbReference type="Proteomes" id="UP000663981"/>
    </source>
</evidence>
<name>A0ABS3N0V4_9BACI</name>
<dbReference type="RefSeq" id="WP_207976655.1">
    <property type="nucleotide sequence ID" value="NZ_JAGDEL010000004.1"/>
</dbReference>
<comment type="caution">
    <text evidence="1">The sequence shown here is derived from an EMBL/GenBank/DDBJ whole genome shotgun (WGS) entry which is preliminary data.</text>
</comment>
<proteinExistence type="predicted"/>
<gene>
    <name evidence="1" type="ORF">I7822_07715</name>
</gene>
<keyword evidence="2" id="KW-1185">Reference proteome</keyword>
<dbReference type="Proteomes" id="UP000663981">
    <property type="component" value="Unassembled WGS sequence"/>
</dbReference>
<organism evidence="1 2">
    <name type="scientific">Metabacillus bambusae</name>
    <dbReference type="NCBI Taxonomy" id="2795218"/>
    <lineage>
        <taxon>Bacteria</taxon>
        <taxon>Bacillati</taxon>
        <taxon>Bacillota</taxon>
        <taxon>Bacilli</taxon>
        <taxon>Bacillales</taxon>
        <taxon>Bacillaceae</taxon>
        <taxon>Metabacillus</taxon>
    </lineage>
</organism>
<sequence length="62" mass="7225">MINFHSPIQVWKSKNRIIVKIESIEVLLSVSSEKQPITFKRLEALLDGDKLPPFITYKQNEN</sequence>
<protein>
    <submittedName>
        <fullName evidence="1">Uncharacterized protein</fullName>
    </submittedName>
</protein>
<dbReference type="EMBL" id="JAGDEL010000004">
    <property type="protein sequence ID" value="MBO1511553.1"/>
    <property type="molecule type" value="Genomic_DNA"/>
</dbReference>